<dbReference type="Proteomes" id="UP000280834">
    <property type="component" value="Unassembled WGS sequence"/>
</dbReference>
<reference evidence="1 2" key="2">
    <citation type="submission" date="2018-11" db="EMBL/GenBank/DDBJ databases">
        <authorList>
            <consortium name="Pathogen Informatics"/>
        </authorList>
    </citation>
    <scope>NUCLEOTIDE SEQUENCE [LARGE SCALE GENOMIC DNA]</scope>
</reference>
<evidence type="ECO:0000313" key="1">
    <source>
        <dbReference type="EMBL" id="VDO06749.1"/>
    </source>
</evidence>
<evidence type="ECO:0000313" key="2">
    <source>
        <dbReference type="Proteomes" id="UP000280834"/>
    </source>
</evidence>
<dbReference type="WBParaSite" id="BTMF_0000073701-mRNA-1">
    <property type="protein sequence ID" value="BTMF_0000073701-mRNA-1"/>
    <property type="gene ID" value="BTMF_0000073701"/>
</dbReference>
<sequence length="45" mass="5357">MELHSRNHQRYSKGRVLILRLDDQNPFIKNWPGIIFDGYPEEAVC</sequence>
<organism evidence="3">
    <name type="scientific">Brugia timori</name>
    <dbReference type="NCBI Taxonomy" id="42155"/>
    <lineage>
        <taxon>Eukaryota</taxon>
        <taxon>Metazoa</taxon>
        <taxon>Ecdysozoa</taxon>
        <taxon>Nematoda</taxon>
        <taxon>Chromadorea</taxon>
        <taxon>Rhabditida</taxon>
        <taxon>Spirurina</taxon>
        <taxon>Spiruromorpha</taxon>
        <taxon>Filarioidea</taxon>
        <taxon>Onchocercidae</taxon>
        <taxon>Brugia</taxon>
    </lineage>
</organism>
<accession>A0A0R3Q375</accession>
<keyword evidence="2" id="KW-1185">Reference proteome</keyword>
<dbReference type="AlphaFoldDB" id="A0A0R3Q375"/>
<proteinExistence type="predicted"/>
<gene>
    <name evidence="1" type="ORF">BTMF_LOCUS107</name>
</gene>
<name>A0A0R3Q375_9BILA</name>
<protein>
    <submittedName>
        <fullName evidence="3">DUF5641 domain-containing protein</fullName>
    </submittedName>
</protein>
<evidence type="ECO:0000313" key="3">
    <source>
        <dbReference type="WBParaSite" id="BTMF_0000073701-mRNA-1"/>
    </source>
</evidence>
<reference evidence="3" key="1">
    <citation type="submission" date="2017-02" db="UniProtKB">
        <authorList>
            <consortium name="WormBaseParasite"/>
        </authorList>
    </citation>
    <scope>IDENTIFICATION</scope>
</reference>
<dbReference type="EMBL" id="UZAG01000036">
    <property type="protein sequence ID" value="VDO06749.1"/>
    <property type="molecule type" value="Genomic_DNA"/>
</dbReference>